<keyword evidence="12" id="KW-1185">Reference proteome</keyword>
<dbReference type="CDD" id="cd00082">
    <property type="entry name" value="HisKA"/>
    <property type="match status" value="1"/>
</dbReference>
<accession>A0A0L0W823</accession>
<dbReference type="InterPro" id="IPR003594">
    <property type="entry name" value="HATPase_dom"/>
</dbReference>
<evidence type="ECO:0000313" key="12">
    <source>
        <dbReference type="Proteomes" id="UP000037267"/>
    </source>
</evidence>
<dbReference type="OrthoDB" id="9815750at2"/>
<proteinExistence type="predicted"/>
<protein>
    <recommendedName>
        <fullName evidence="3">histidine kinase</fullName>
        <ecNumber evidence="3">2.7.13.3</ecNumber>
    </recommendedName>
</protein>
<dbReference type="GO" id="GO:0016036">
    <property type="term" value="P:cellular response to phosphate starvation"/>
    <property type="evidence" value="ECO:0007669"/>
    <property type="project" value="TreeGrafter"/>
</dbReference>
<dbReference type="SUPFAM" id="SSF55785">
    <property type="entry name" value="PYP-like sensor domain (PAS domain)"/>
    <property type="match status" value="1"/>
</dbReference>
<dbReference type="PROSITE" id="PS50109">
    <property type="entry name" value="HIS_KIN"/>
    <property type="match status" value="1"/>
</dbReference>
<dbReference type="STRING" id="1503.CLPU_14c00090"/>
<name>A0A0L0W823_GOTPU</name>
<dbReference type="GO" id="GO:0000155">
    <property type="term" value="F:phosphorelay sensor kinase activity"/>
    <property type="evidence" value="ECO:0007669"/>
    <property type="project" value="InterPro"/>
</dbReference>
<keyword evidence="8" id="KW-0472">Membrane</keyword>
<evidence type="ECO:0000256" key="1">
    <source>
        <dbReference type="ARBA" id="ARBA00000085"/>
    </source>
</evidence>
<dbReference type="InterPro" id="IPR035965">
    <property type="entry name" value="PAS-like_dom_sf"/>
</dbReference>
<dbReference type="RefSeq" id="WP_050356029.1">
    <property type="nucleotide sequence ID" value="NZ_LGSS01000014.1"/>
</dbReference>
<comment type="subcellular location">
    <subcellularLocation>
        <location evidence="2">Membrane</location>
    </subcellularLocation>
</comment>
<evidence type="ECO:0000259" key="10">
    <source>
        <dbReference type="PROSITE" id="PS50112"/>
    </source>
</evidence>
<evidence type="ECO:0000313" key="11">
    <source>
        <dbReference type="EMBL" id="KNF07591.1"/>
    </source>
</evidence>
<dbReference type="SUPFAM" id="SSF47384">
    <property type="entry name" value="Homodimeric domain of signal transducing histidine kinase"/>
    <property type="match status" value="1"/>
</dbReference>
<dbReference type="CDD" id="cd00075">
    <property type="entry name" value="HATPase"/>
    <property type="match status" value="1"/>
</dbReference>
<dbReference type="InterPro" id="IPR000014">
    <property type="entry name" value="PAS"/>
</dbReference>
<evidence type="ECO:0000256" key="4">
    <source>
        <dbReference type="ARBA" id="ARBA00022553"/>
    </source>
</evidence>
<evidence type="ECO:0000256" key="6">
    <source>
        <dbReference type="ARBA" id="ARBA00022777"/>
    </source>
</evidence>
<dbReference type="PANTHER" id="PTHR45453">
    <property type="entry name" value="PHOSPHATE REGULON SENSOR PROTEIN PHOR"/>
    <property type="match status" value="1"/>
</dbReference>
<dbReference type="InterPro" id="IPR004358">
    <property type="entry name" value="Sig_transdc_His_kin-like_C"/>
</dbReference>
<dbReference type="EMBL" id="LGSS01000014">
    <property type="protein sequence ID" value="KNF07591.1"/>
    <property type="molecule type" value="Genomic_DNA"/>
</dbReference>
<evidence type="ECO:0000259" key="9">
    <source>
        <dbReference type="PROSITE" id="PS50109"/>
    </source>
</evidence>
<dbReference type="InterPro" id="IPR005467">
    <property type="entry name" value="His_kinase_dom"/>
</dbReference>
<dbReference type="PRINTS" id="PR00344">
    <property type="entry name" value="BCTRLSENSOR"/>
</dbReference>
<dbReference type="InterPro" id="IPR036890">
    <property type="entry name" value="HATPase_C_sf"/>
</dbReference>
<dbReference type="Gene3D" id="1.10.287.130">
    <property type="match status" value="1"/>
</dbReference>
<dbReference type="PANTHER" id="PTHR45453:SF1">
    <property type="entry name" value="PHOSPHATE REGULON SENSOR PROTEIN PHOR"/>
    <property type="match status" value="1"/>
</dbReference>
<dbReference type="InterPro" id="IPR036097">
    <property type="entry name" value="HisK_dim/P_sf"/>
</dbReference>
<keyword evidence="7" id="KW-0902">Two-component regulatory system</keyword>
<dbReference type="InterPro" id="IPR050351">
    <property type="entry name" value="BphY/WalK/GraS-like"/>
</dbReference>
<dbReference type="GO" id="GO:0005886">
    <property type="term" value="C:plasma membrane"/>
    <property type="evidence" value="ECO:0007669"/>
    <property type="project" value="TreeGrafter"/>
</dbReference>
<dbReference type="NCBIfam" id="TIGR00229">
    <property type="entry name" value="sensory_box"/>
    <property type="match status" value="1"/>
</dbReference>
<dbReference type="SMART" id="SM00387">
    <property type="entry name" value="HATPase_c"/>
    <property type="match status" value="1"/>
</dbReference>
<sequence>MLKNKKSSNIFQEDILDNIINNIDSGIIIFDKDRNIICGNKSVANILGINYESLFKLNLQDILRIAKKDEKVENIIKNLKDNFELEVNIKGIDYKFEYTYFDGDDNEKSIINLRRINNEKPSNSNDYIGYVSHELKTPISTIKAYIETLIDIMNNNEFRDKEISMKFLSVVKEECDRMFTIVKELLHISKLDRDIFALEKEKVSVNEFIKKIYTKIEVLAKIKRQNILINISKNINNIYIDKNAMEQVILNILTNSIKYTKEKGKIEILVYEEDSKSIISIIDNGMGIKDEDIERVFERFYRVQEREEDFKDIIDGAGLGLYISREIVKKHGGSITIKSEYNVGTQVNIIIPKIEHIH</sequence>
<dbReference type="FunFam" id="3.30.565.10:FF:000006">
    <property type="entry name" value="Sensor histidine kinase WalK"/>
    <property type="match status" value="1"/>
</dbReference>
<dbReference type="SUPFAM" id="SSF55874">
    <property type="entry name" value="ATPase domain of HSP90 chaperone/DNA topoisomerase II/histidine kinase"/>
    <property type="match status" value="1"/>
</dbReference>
<dbReference type="EC" id="2.7.13.3" evidence="3"/>
<evidence type="ECO:0000256" key="5">
    <source>
        <dbReference type="ARBA" id="ARBA00022679"/>
    </source>
</evidence>
<keyword evidence="4" id="KW-0597">Phosphoprotein</keyword>
<dbReference type="Pfam" id="PF00512">
    <property type="entry name" value="HisKA"/>
    <property type="match status" value="1"/>
</dbReference>
<dbReference type="Proteomes" id="UP000037267">
    <property type="component" value="Unassembled WGS sequence"/>
</dbReference>
<comment type="caution">
    <text evidence="11">The sequence shown here is derived from an EMBL/GenBank/DDBJ whole genome shotgun (WGS) entry which is preliminary data.</text>
</comment>
<evidence type="ECO:0000256" key="2">
    <source>
        <dbReference type="ARBA" id="ARBA00004370"/>
    </source>
</evidence>
<dbReference type="SMART" id="SM00388">
    <property type="entry name" value="HisKA"/>
    <property type="match status" value="1"/>
</dbReference>
<feature type="domain" description="PAS" evidence="10">
    <location>
        <begin position="12"/>
        <end position="54"/>
    </location>
</feature>
<comment type="catalytic activity">
    <reaction evidence="1">
        <text>ATP + protein L-histidine = ADP + protein N-phospho-L-histidine.</text>
        <dbReference type="EC" id="2.7.13.3"/>
    </reaction>
</comment>
<keyword evidence="6" id="KW-0418">Kinase</keyword>
<evidence type="ECO:0000256" key="3">
    <source>
        <dbReference type="ARBA" id="ARBA00012438"/>
    </source>
</evidence>
<dbReference type="PROSITE" id="PS50112">
    <property type="entry name" value="PAS"/>
    <property type="match status" value="1"/>
</dbReference>
<dbReference type="AlphaFoldDB" id="A0A0L0W823"/>
<evidence type="ECO:0000256" key="7">
    <source>
        <dbReference type="ARBA" id="ARBA00023012"/>
    </source>
</evidence>
<dbReference type="GO" id="GO:0004721">
    <property type="term" value="F:phosphoprotein phosphatase activity"/>
    <property type="evidence" value="ECO:0007669"/>
    <property type="project" value="TreeGrafter"/>
</dbReference>
<gene>
    <name evidence="11" type="primary">phoR</name>
    <name evidence="11" type="ORF">CLPU_14c00090</name>
</gene>
<reference evidence="12" key="1">
    <citation type="submission" date="2015-07" db="EMBL/GenBank/DDBJ databases">
        <title>Draft genome sequence of the purine-degrading Gottschalkia purinilyticum DSM 1384 (formerly Clostridium purinilyticum).</title>
        <authorList>
            <person name="Poehlein A."/>
            <person name="Schiel-Bengelsdorf B."/>
            <person name="Bengelsdorf F.R."/>
            <person name="Daniel R."/>
            <person name="Duerre P."/>
        </authorList>
    </citation>
    <scope>NUCLEOTIDE SEQUENCE [LARGE SCALE GENOMIC DNA]</scope>
    <source>
        <strain evidence="12">DSM 1384</strain>
    </source>
</reference>
<keyword evidence="5 11" id="KW-0808">Transferase</keyword>
<feature type="domain" description="Histidine kinase" evidence="9">
    <location>
        <begin position="130"/>
        <end position="355"/>
    </location>
</feature>
<evidence type="ECO:0000256" key="8">
    <source>
        <dbReference type="ARBA" id="ARBA00023136"/>
    </source>
</evidence>
<dbReference type="Pfam" id="PF02518">
    <property type="entry name" value="HATPase_c"/>
    <property type="match status" value="1"/>
</dbReference>
<dbReference type="InterPro" id="IPR003661">
    <property type="entry name" value="HisK_dim/P_dom"/>
</dbReference>
<organism evidence="11 12">
    <name type="scientific">Gottschalkia purinilytica</name>
    <name type="common">Clostridium purinilyticum</name>
    <dbReference type="NCBI Taxonomy" id="1503"/>
    <lineage>
        <taxon>Bacteria</taxon>
        <taxon>Bacillati</taxon>
        <taxon>Bacillota</taxon>
        <taxon>Tissierellia</taxon>
        <taxon>Tissierellales</taxon>
        <taxon>Gottschalkiaceae</taxon>
        <taxon>Gottschalkia</taxon>
    </lineage>
</organism>
<dbReference type="Gene3D" id="3.30.565.10">
    <property type="entry name" value="Histidine kinase-like ATPase, C-terminal domain"/>
    <property type="match status" value="1"/>
</dbReference>
<dbReference type="Gene3D" id="3.30.450.20">
    <property type="entry name" value="PAS domain"/>
    <property type="match status" value="1"/>
</dbReference>